<comment type="caution">
    <text evidence="1">The sequence shown here is derived from an EMBL/GenBank/DDBJ whole genome shotgun (WGS) entry which is preliminary data.</text>
</comment>
<name>A0A5B3FM46_9BACT</name>
<gene>
    <name evidence="1" type="ORF">F2Y13_16555</name>
</gene>
<organism evidence="1 2">
    <name type="scientific">Alistipes shahii</name>
    <dbReference type="NCBI Taxonomy" id="328814"/>
    <lineage>
        <taxon>Bacteria</taxon>
        <taxon>Pseudomonadati</taxon>
        <taxon>Bacteroidota</taxon>
        <taxon>Bacteroidia</taxon>
        <taxon>Bacteroidales</taxon>
        <taxon>Rikenellaceae</taxon>
        <taxon>Alistipes</taxon>
    </lineage>
</organism>
<dbReference type="Proteomes" id="UP000323567">
    <property type="component" value="Unassembled WGS sequence"/>
</dbReference>
<reference evidence="1 2" key="1">
    <citation type="journal article" date="2019" name="Nat. Med.">
        <title>A library of human gut bacterial isolates paired with longitudinal multiomics data enables mechanistic microbiome research.</title>
        <authorList>
            <person name="Poyet M."/>
            <person name="Groussin M."/>
            <person name="Gibbons S.M."/>
            <person name="Avila-Pacheco J."/>
            <person name="Jiang X."/>
            <person name="Kearney S.M."/>
            <person name="Perrotta A.R."/>
            <person name="Berdy B."/>
            <person name="Zhao S."/>
            <person name="Lieberman T.D."/>
            <person name="Swanson P.K."/>
            <person name="Smith M."/>
            <person name="Roesemann S."/>
            <person name="Alexander J.E."/>
            <person name="Rich S.A."/>
            <person name="Livny J."/>
            <person name="Vlamakis H."/>
            <person name="Clish C."/>
            <person name="Bullock K."/>
            <person name="Deik A."/>
            <person name="Scott J."/>
            <person name="Pierce K.A."/>
            <person name="Xavier R.J."/>
            <person name="Alm E.J."/>
        </authorList>
    </citation>
    <scope>NUCLEOTIDE SEQUENCE [LARGE SCALE GENOMIC DNA]</scope>
    <source>
        <strain evidence="1 2">BIOML-A2</strain>
    </source>
</reference>
<proteinExistence type="predicted"/>
<evidence type="ECO:0000313" key="2">
    <source>
        <dbReference type="Proteomes" id="UP000323567"/>
    </source>
</evidence>
<dbReference type="EMBL" id="VVXK01000097">
    <property type="protein sequence ID" value="KAA2361832.1"/>
    <property type="molecule type" value="Genomic_DNA"/>
</dbReference>
<accession>A0A5B3FM46</accession>
<protein>
    <submittedName>
        <fullName evidence="1">Uncharacterized protein</fullName>
    </submittedName>
</protein>
<evidence type="ECO:0000313" key="1">
    <source>
        <dbReference type="EMBL" id="KAA2361832.1"/>
    </source>
</evidence>
<sequence length="68" mass="7795">MKSFIYGYPNRGFRLCLVKPITLKVDPHSDDTELILSSQALAERSWTEDDLIRTLLGLDSRDEIQISL</sequence>
<dbReference type="AlphaFoldDB" id="A0A5B3FM46"/>